<organism evidence="2 3">
    <name type="scientific">Frondihabitans sucicola</name>
    <dbReference type="NCBI Taxonomy" id="1268041"/>
    <lineage>
        <taxon>Bacteria</taxon>
        <taxon>Bacillati</taxon>
        <taxon>Actinomycetota</taxon>
        <taxon>Actinomycetes</taxon>
        <taxon>Micrococcales</taxon>
        <taxon>Microbacteriaceae</taxon>
        <taxon>Frondihabitans</taxon>
    </lineage>
</organism>
<gene>
    <name evidence="2" type="ORF">GCM10025867_40620</name>
</gene>
<evidence type="ECO:0008006" key="4">
    <source>
        <dbReference type="Google" id="ProtNLM"/>
    </source>
</evidence>
<keyword evidence="3" id="KW-1185">Reference proteome</keyword>
<feature type="compositionally biased region" description="Basic and acidic residues" evidence="1">
    <location>
        <begin position="37"/>
        <end position="47"/>
    </location>
</feature>
<sequence>MLVDEQLVEGAQVGERKVYTLTEAGRRAAAEATVTEHPQEKPRDHGRPSAIALTKSGVSLAQALAQVAQTGTPHQSERAISIVDDARRKLYAILAED</sequence>
<reference evidence="3" key="1">
    <citation type="journal article" date="2019" name="Int. J. Syst. Evol. Microbiol.">
        <title>The Global Catalogue of Microorganisms (GCM) 10K type strain sequencing project: providing services to taxonomists for standard genome sequencing and annotation.</title>
        <authorList>
            <consortium name="The Broad Institute Genomics Platform"/>
            <consortium name="The Broad Institute Genome Sequencing Center for Infectious Disease"/>
            <person name="Wu L."/>
            <person name="Ma J."/>
        </authorList>
    </citation>
    <scope>NUCLEOTIDE SEQUENCE [LARGE SCALE GENOMIC DNA]</scope>
    <source>
        <strain evidence="3">NBRC 108728</strain>
    </source>
</reference>
<evidence type="ECO:0000256" key="1">
    <source>
        <dbReference type="SAM" id="MobiDB-lite"/>
    </source>
</evidence>
<evidence type="ECO:0000313" key="2">
    <source>
        <dbReference type="EMBL" id="BDZ51821.1"/>
    </source>
</evidence>
<protein>
    <recommendedName>
        <fullName evidence="4">Transcription regulator PadR N-terminal domain-containing protein</fullName>
    </recommendedName>
</protein>
<name>A0ABM8GTM3_9MICO</name>
<dbReference type="Proteomes" id="UP001321486">
    <property type="component" value="Chromosome"/>
</dbReference>
<accession>A0ABM8GTM3</accession>
<dbReference type="EMBL" id="AP027732">
    <property type="protein sequence ID" value="BDZ51821.1"/>
    <property type="molecule type" value="Genomic_DNA"/>
</dbReference>
<evidence type="ECO:0000313" key="3">
    <source>
        <dbReference type="Proteomes" id="UP001321486"/>
    </source>
</evidence>
<proteinExistence type="predicted"/>
<feature type="region of interest" description="Disordered" evidence="1">
    <location>
        <begin position="27"/>
        <end position="49"/>
    </location>
</feature>